<reference evidence="2" key="2">
    <citation type="submission" date="2023-11" db="UniProtKB">
        <authorList>
            <consortium name="WormBaseParasite"/>
        </authorList>
    </citation>
    <scope>IDENTIFICATION</scope>
</reference>
<dbReference type="Proteomes" id="UP000050795">
    <property type="component" value="Unassembled WGS sequence"/>
</dbReference>
<keyword evidence="1" id="KW-1185">Reference proteome</keyword>
<name>A0AA85JPD2_TRIRE</name>
<proteinExistence type="predicted"/>
<protein>
    <submittedName>
        <fullName evidence="2">Uncharacterized protein</fullName>
    </submittedName>
</protein>
<evidence type="ECO:0000313" key="2">
    <source>
        <dbReference type="WBParaSite" id="TREG1_48740.1"/>
    </source>
</evidence>
<evidence type="ECO:0000313" key="1">
    <source>
        <dbReference type="Proteomes" id="UP000050795"/>
    </source>
</evidence>
<dbReference type="AlphaFoldDB" id="A0AA85JPD2"/>
<organism evidence="1 2">
    <name type="scientific">Trichobilharzia regenti</name>
    <name type="common">Nasal bird schistosome</name>
    <dbReference type="NCBI Taxonomy" id="157069"/>
    <lineage>
        <taxon>Eukaryota</taxon>
        <taxon>Metazoa</taxon>
        <taxon>Spiralia</taxon>
        <taxon>Lophotrochozoa</taxon>
        <taxon>Platyhelminthes</taxon>
        <taxon>Trematoda</taxon>
        <taxon>Digenea</taxon>
        <taxon>Strigeidida</taxon>
        <taxon>Schistosomatoidea</taxon>
        <taxon>Schistosomatidae</taxon>
        <taxon>Trichobilharzia</taxon>
    </lineage>
</organism>
<accession>A0AA85JPD2</accession>
<sequence>MCSSSKASGKHFVSFSAASLYTNVPFKETIDFICDVANDCHIHGHYLRKLLNMCTKEVHLMNNGHFQIDGEETGSLLGSLFADILLVILEYTVLKDYKDEAGIYLWLMYNIFPISKYKTEAKIMLKKFNSRGASIEFK</sequence>
<reference evidence="1" key="1">
    <citation type="submission" date="2022-06" db="EMBL/GenBank/DDBJ databases">
        <authorList>
            <person name="Berger JAMES D."/>
            <person name="Berger JAMES D."/>
        </authorList>
    </citation>
    <scope>NUCLEOTIDE SEQUENCE [LARGE SCALE GENOMIC DNA]</scope>
</reference>
<dbReference type="WBParaSite" id="TREG1_48740.1">
    <property type="protein sequence ID" value="TREG1_48740.1"/>
    <property type="gene ID" value="TREG1_48740"/>
</dbReference>